<evidence type="ECO:0000313" key="2">
    <source>
        <dbReference type="Proteomes" id="UP000295717"/>
    </source>
</evidence>
<dbReference type="Proteomes" id="UP000295717">
    <property type="component" value="Unassembled WGS sequence"/>
</dbReference>
<gene>
    <name evidence="1" type="ORF">EDC35_10462</name>
</gene>
<sequence length="40" mass="4316">MQRGSSDQSLESLRIPLALSIVTAYRAMTHSIAELPLTTG</sequence>
<comment type="caution">
    <text evidence="1">The sequence shown here is derived from an EMBL/GenBank/DDBJ whole genome shotgun (WGS) entry which is preliminary data.</text>
</comment>
<protein>
    <submittedName>
        <fullName evidence="1">Uncharacterized protein</fullName>
    </submittedName>
</protein>
<dbReference type="EMBL" id="SMAO01000004">
    <property type="protein sequence ID" value="TCT21209.1"/>
    <property type="molecule type" value="Genomic_DNA"/>
</dbReference>
<proteinExistence type="predicted"/>
<reference evidence="1 2" key="1">
    <citation type="submission" date="2019-03" db="EMBL/GenBank/DDBJ databases">
        <title>Genomic Encyclopedia of Type Strains, Phase IV (KMG-IV): sequencing the most valuable type-strain genomes for metagenomic binning, comparative biology and taxonomic classification.</title>
        <authorList>
            <person name="Goeker M."/>
        </authorList>
    </citation>
    <scope>NUCLEOTIDE SEQUENCE [LARGE SCALE GENOMIC DNA]</scope>
    <source>
        <strain evidence="1 2">DSM 13587</strain>
    </source>
</reference>
<name>A0A4R3N3F8_9GAMM</name>
<accession>A0A4R3N3F8</accession>
<keyword evidence="2" id="KW-1185">Reference proteome</keyword>
<organism evidence="1 2">
    <name type="scientific">Thiobaca trueperi</name>
    <dbReference type="NCBI Taxonomy" id="127458"/>
    <lineage>
        <taxon>Bacteria</taxon>
        <taxon>Pseudomonadati</taxon>
        <taxon>Pseudomonadota</taxon>
        <taxon>Gammaproteobacteria</taxon>
        <taxon>Chromatiales</taxon>
        <taxon>Chromatiaceae</taxon>
        <taxon>Thiobaca</taxon>
    </lineage>
</organism>
<dbReference type="AlphaFoldDB" id="A0A4R3N3F8"/>
<evidence type="ECO:0000313" key="1">
    <source>
        <dbReference type="EMBL" id="TCT21209.1"/>
    </source>
</evidence>